<evidence type="ECO:0000256" key="1">
    <source>
        <dbReference type="ARBA" id="ARBA00022993"/>
    </source>
</evidence>
<dbReference type="STRING" id="149040.A0A194X658"/>
<dbReference type="Gene3D" id="3.40.50.1950">
    <property type="entry name" value="Flavin prenyltransferase-like"/>
    <property type="match status" value="1"/>
</dbReference>
<evidence type="ECO:0000259" key="5">
    <source>
        <dbReference type="Pfam" id="PF02441"/>
    </source>
</evidence>
<evidence type="ECO:0000256" key="3">
    <source>
        <dbReference type="SAM" id="Coils"/>
    </source>
</evidence>
<proteinExistence type="inferred from homology"/>
<evidence type="ECO:0000313" key="6">
    <source>
        <dbReference type="EMBL" id="KUJ15665.1"/>
    </source>
</evidence>
<evidence type="ECO:0000256" key="2">
    <source>
        <dbReference type="ARBA" id="ARBA00038350"/>
    </source>
</evidence>
<dbReference type="SUPFAM" id="SSF52507">
    <property type="entry name" value="Homo-oligomeric flavin-containing Cys decarboxylases, HFCD"/>
    <property type="match status" value="1"/>
</dbReference>
<dbReference type="InterPro" id="IPR036551">
    <property type="entry name" value="Flavin_trans-like"/>
</dbReference>
<reference evidence="6 7" key="1">
    <citation type="submission" date="2015-10" db="EMBL/GenBank/DDBJ databases">
        <title>Full genome of DAOMC 229536 Phialocephala scopiformis, a fungal endophyte of spruce producing the potent anti-insectan compound rugulosin.</title>
        <authorList>
            <consortium name="DOE Joint Genome Institute"/>
            <person name="Walker A.K."/>
            <person name="Frasz S.L."/>
            <person name="Seifert K.A."/>
            <person name="Miller J.D."/>
            <person name="Mondo S.J."/>
            <person name="Labutti K."/>
            <person name="Lipzen A."/>
            <person name="Dockter R."/>
            <person name="Kennedy M."/>
            <person name="Grigoriev I.V."/>
            <person name="Spatafora J.W."/>
        </authorList>
    </citation>
    <scope>NUCLEOTIDE SEQUENCE [LARGE SCALE GENOMIC DNA]</scope>
    <source>
        <strain evidence="6 7">CBS 120377</strain>
    </source>
</reference>
<gene>
    <name evidence="6" type="ORF">LY89DRAFT_618167</name>
</gene>
<feature type="compositionally biased region" description="Polar residues" evidence="4">
    <location>
        <begin position="283"/>
        <end position="305"/>
    </location>
</feature>
<dbReference type="PANTHER" id="PTHR14359">
    <property type="entry name" value="HOMO-OLIGOMERIC FLAVIN CONTAINING CYS DECARBOXYLASE FAMILY"/>
    <property type="match status" value="1"/>
</dbReference>
<protein>
    <submittedName>
        <fullName evidence="6">Flavo protein</fullName>
    </submittedName>
</protein>
<dbReference type="GeneID" id="28820556"/>
<dbReference type="GO" id="GO:0071513">
    <property type="term" value="C:phosphopantothenoylcysteine decarboxylase complex"/>
    <property type="evidence" value="ECO:0007669"/>
    <property type="project" value="TreeGrafter"/>
</dbReference>
<dbReference type="OrthoDB" id="1532798at2759"/>
<keyword evidence="3" id="KW-0175">Coiled coil</keyword>
<dbReference type="GO" id="GO:0015937">
    <property type="term" value="P:coenzyme A biosynthetic process"/>
    <property type="evidence" value="ECO:0007669"/>
    <property type="project" value="UniProtKB-KW"/>
</dbReference>
<dbReference type="Pfam" id="PF02441">
    <property type="entry name" value="Flavoprotein"/>
    <property type="match status" value="1"/>
</dbReference>
<keyword evidence="7" id="KW-1185">Reference proteome</keyword>
<comment type="similarity">
    <text evidence="2">Belongs to the HFCD (homooligomeric flavin containing Cys decarboxylase) superfamily.</text>
</comment>
<feature type="coiled-coil region" evidence="3">
    <location>
        <begin position="541"/>
        <end position="568"/>
    </location>
</feature>
<dbReference type="PANTHER" id="PTHR14359:SF6">
    <property type="entry name" value="PHOSPHOPANTOTHENOYLCYSTEINE DECARBOXYLASE"/>
    <property type="match status" value="1"/>
</dbReference>
<sequence>MLQMIHPEHNPNHHPPFLASNHLHDGKAHLLLAASGSVATIKIPNILEALSSHPNLSIILLLTKSASSFLQGQSAEQPHFNTFHRIKNVDGVFLDEEEWVVPWTRGKGILHIELRRWADLLVVAPLSANTMAKVVGGWADNLLLSVVRAWDTTGIIDPLRIIPSSRTLATRKKRIIVAPAMNTAMWRHPVTKSQIRVLEEEWGVEGEKSEGQGWFEVVRPMEKELACGDVGDGAMKDWREIVKIIEKRLVLEDQRTTSVIRPLVKREFLFCRRTLKPRLHLFSPNNASSNLHSNNKSHPKSITSPDSHHGARSPYSEPPPERRSTRLSDQAAPKSYRYVSNKQAPSSSVQRPARKAPVTKDSKKAGNAKQNVSITGVFKKQQKVKAGRVSKKQKRRDATPELDLMDEFQAGVNEARMHISTRAKATFTSVHNGFSSKLQAFHGEDTAFLQRVSETAAILSTPLLEEKIETEIRRDGKSVVEIVEIGKRVAAFKALIDSEEAKLKQAWKEWDAVQEEYIELGVDVFGAELFGRSEAEGAGYKREIELLDLEHETRVEELEEEINEMGSETLKQMKAAEEEMDAAFKMAQAKLLTTLF</sequence>
<feature type="domain" description="Flavoprotein" evidence="5">
    <location>
        <begin position="29"/>
        <end position="246"/>
    </location>
</feature>
<dbReference type="InParanoid" id="A0A194X658"/>
<evidence type="ECO:0000313" key="7">
    <source>
        <dbReference type="Proteomes" id="UP000070700"/>
    </source>
</evidence>
<dbReference type="RefSeq" id="XP_018070020.1">
    <property type="nucleotide sequence ID" value="XM_018210830.1"/>
</dbReference>
<feature type="region of interest" description="Disordered" evidence="4">
    <location>
        <begin position="282"/>
        <end position="370"/>
    </location>
</feature>
<dbReference type="InterPro" id="IPR003382">
    <property type="entry name" value="Flavoprotein"/>
</dbReference>
<dbReference type="Proteomes" id="UP000070700">
    <property type="component" value="Unassembled WGS sequence"/>
</dbReference>
<dbReference type="GO" id="GO:0010181">
    <property type="term" value="F:FMN binding"/>
    <property type="evidence" value="ECO:0007669"/>
    <property type="project" value="TreeGrafter"/>
</dbReference>
<dbReference type="GO" id="GO:0004633">
    <property type="term" value="F:phosphopantothenoylcysteine decarboxylase activity"/>
    <property type="evidence" value="ECO:0007669"/>
    <property type="project" value="TreeGrafter"/>
</dbReference>
<accession>A0A194X658</accession>
<name>A0A194X658_MOLSC</name>
<evidence type="ECO:0000256" key="4">
    <source>
        <dbReference type="SAM" id="MobiDB-lite"/>
    </source>
</evidence>
<dbReference type="EMBL" id="KQ947417">
    <property type="protein sequence ID" value="KUJ15665.1"/>
    <property type="molecule type" value="Genomic_DNA"/>
</dbReference>
<organism evidence="6 7">
    <name type="scientific">Mollisia scopiformis</name>
    <name type="common">Conifer needle endophyte fungus</name>
    <name type="synonym">Phialocephala scopiformis</name>
    <dbReference type="NCBI Taxonomy" id="149040"/>
    <lineage>
        <taxon>Eukaryota</taxon>
        <taxon>Fungi</taxon>
        <taxon>Dikarya</taxon>
        <taxon>Ascomycota</taxon>
        <taxon>Pezizomycotina</taxon>
        <taxon>Leotiomycetes</taxon>
        <taxon>Helotiales</taxon>
        <taxon>Mollisiaceae</taxon>
        <taxon>Mollisia</taxon>
    </lineage>
</organism>
<dbReference type="AlphaFoldDB" id="A0A194X658"/>
<keyword evidence="1" id="KW-0173">Coenzyme A biosynthesis</keyword>
<feature type="compositionally biased region" description="Polar residues" evidence="4">
    <location>
        <begin position="338"/>
        <end position="350"/>
    </location>
</feature>
<dbReference type="KEGG" id="psco:LY89DRAFT_618167"/>